<dbReference type="EMBL" id="MKIO01000025">
    <property type="protein sequence ID" value="OLP55907.1"/>
    <property type="molecule type" value="Genomic_DNA"/>
</dbReference>
<keyword evidence="3" id="KW-0964">Secreted</keyword>
<proteinExistence type="predicted"/>
<evidence type="ECO:0000313" key="7">
    <source>
        <dbReference type="Proteomes" id="UP000186143"/>
    </source>
</evidence>
<comment type="subcellular location">
    <subcellularLocation>
        <location evidence="2">Secreted</location>
    </subcellularLocation>
</comment>
<dbReference type="InterPro" id="IPR018511">
    <property type="entry name" value="Hemolysin-typ_Ca-bd_CS"/>
</dbReference>
<dbReference type="STRING" id="1672749.BJF92_01995"/>
<evidence type="ECO:0000256" key="4">
    <source>
        <dbReference type="ARBA" id="ARBA00022737"/>
    </source>
</evidence>
<dbReference type="Gene3D" id="2.150.10.10">
    <property type="entry name" value="Serralysin-like metalloprotease, C-terminal"/>
    <property type="match status" value="1"/>
</dbReference>
<dbReference type="GO" id="GO:0005615">
    <property type="term" value="C:extracellular space"/>
    <property type="evidence" value="ECO:0007669"/>
    <property type="project" value="InterPro"/>
</dbReference>
<sequence length="286" mass="30975">MAQGYIVGLTDTHPFLEETPAGTVLATLTPIKPGDGTPIPGGTSGLGLTYEIRYQARVLAYYSGMGESTSEIQNGFSISGDQLVTKKVFDYETDGHSREGWLYYEVEIVARDAAGNETSSSYFNFDLRDVVETVKGTDKSETVAGDAGADRLFGFGGHDKLFGKQGDDILSGGLGSDMLSGGRGADTFLYKSRLESTTTAPDRITDFQVRVDHIDLSLIDANSRKAGSQDFTWIGSKSFTGHAGELRAITRDGDTFIYADVNGDRKADMTIRLDDPLKLHGYDFIL</sequence>
<organism evidence="6 7">
    <name type="scientific">Xaviernesmea rhizosphaerae</name>
    <dbReference type="NCBI Taxonomy" id="1672749"/>
    <lineage>
        <taxon>Bacteria</taxon>
        <taxon>Pseudomonadati</taxon>
        <taxon>Pseudomonadota</taxon>
        <taxon>Alphaproteobacteria</taxon>
        <taxon>Hyphomicrobiales</taxon>
        <taxon>Rhizobiaceae</taxon>
        <taxon>Rhizobium/Agrobacterium group</taxon>
        <taxon>Xaviernesmea</taxon>
    </lineage>
</organism>
<dbReference type="OrthoDB" id="8404603at2"/>
<dbReference type="Proteomes" id="UP000186143">
    <property type="component" value="Unassembled WGS sequence"/>
</dbReference>
<evidence type="ECO:0000313" key="6">
    <source>
        <dbReference type="EMBL" id="OLP55907.1"/>
    </source>
</evidence>
<dbReference type="InterPro" id="IPR001343">
    <property type="entry name" value="Hemolysn_Ca-bd"/>
</dbReference>
<dbReference type="PROSITE" id="PS00330">
    <property type="entry name" value="HEMOLYSIN_CALCIUM"/>
    <property type="match status" value="2"/>
</dbReference>
<dbReference type="AlphaFoldDB" id="A0A1Q9AKQ8"/>
<dbReference type="InterPro" id="IPR011049">
    <property type="entry name" value="Serralysin-like_metalloprot_C"/>
</dbReference>
<evidence type="ECO:0000256" key="2">
    <source>
        <dbReference type="ARBA" id="ARBA00004613"/>
    </source>
</evidence>
<gene>
    <name evidence="6" type="ORF">BJF92_01995</name>
</gene>
<name>A0A1Q9AKQ8_9HYPH</name>
<dbReference type="Pfam" id="PF08548">
    <property type="entry name" value="Peptidase_M10_C"/>
    <property type="match status" value="1"/>
</dbReference>
<evidence type="ECO:0000256" key="3">
    <source>
        <dbReference type="ARBA" id="ARBA00022525"/>
    </source>
</evidence>
<keyword evidence="4" id="KW-0677">Repeat</keyword>
<feature type="domain" description="Peptidase M10 serralysin C-terminal" evidence="5">
    <location>
        <begin position="171"/>
        <end position="273"/>
    </location>
</feature>
<accession>A0A1Q9AKQ8</accession>
<protein>
    <recommendedName>
        <fullName evidence="5">Peptidase M10 serralysin C-terminal domain-containing protein</fullName>
    </recommendedName>
</protein>
<dbReference type="PRINTS" id="PR00313">
    <property type="entry name" value="CABNDNGRPT"/>
</dbReference>
<dbReference type="RefSeq" id="WP_075634393.1">
    <property type="nucleotide sequence ID" value="NZ_MKIO01000025.1"/>
</dbReference>
<dbReference type="GO" id="GO:0005509">
    <property type="term" value="F:calcium ion binding"/>
    <property type="evidence" value="ECO:0007669"/>
    <property type="project" value="InterPro"/>
</dbReference>
<reference evidence="6 7" key="1">
    <citation type="submission" date="2016-09" db="EMBL/GenBank/DDBJ databases">
        <title>Rhizobium sp. nov., a novel species isolated from the rice rhizosphere.</title>
        <authorList>
            <person name="Zhao J."/>
            <person name="Zhang X."/>
        </authorList>
    </citation>
    <scope>NUCLEOTIDE SEQUENCE [LARGE SCALE GENOMIC DNA]</scope>
    <source>
        <strain evidence="6 7">MH17</strain>
    </source>
</reference>
<dbReference type="Pfam" id="PF00353">
    <property type="entry name" value="HemolysinCabind"/>
    <property type="match status" value="1"/>
</dbReference>
<evidence type="ECO:0000259" key="5">
    <source>
        <dbReference type="Pfam" id="PF08548"/>
    </source>
</evidence>
<evidence type="ECO:0000256" key="1">
    <source>
        <dbReference type="ARBA" id="ARBA00001913"/>
    </source>
</evidence>
<comment type="caution">
    <text evidence="6">The sequence shown here is derived from an EMBL/GenBank/DDBJ whole genome shotgun (WGS) entry which is preliminary data.</text>
</comment>
<comment type="cofactor">
    <cofactor evidence="1">
        <name>Ca(2+)</name>
        <dbReference type="ChEBI" id="CHEBI:29108"/>
    </cofactor>
</comment>
<dbReference type="SUPFAM" id="SSF51120">
    <property type="entry name" value="beta-Roll"/>
    <property type="match status" value="1"/>
</dbReference>
<dbReference type="InterPro" id="IPR013858">
    <property type="entry name" value="Peptidase_M10B_C"/>
</dbReference>